<dbReference type="Gene3D" id="3.90.1720.10">
    <property type="entry name" value="endopeptidase domain like (from Nostoc punctiforme)"/>
    <property type="match status" value="1"/>
</dbReference>
<keyword evidence="4" id="KW-1185">Reference proteome</keyword>
<feature type="non-terminal residue" evidence="2">
    <location>
        <position position="151"/>
    </location>
</feature>
<dbReference type="AlphaFoldDB" id="A0A813E2V0"/>
<evidence type="ECO:0008006" key="5">
    <source>
        <dbReference type="Google" id="ProtNLM"/>
    </source>
</evidence>
<evidence type="ECO:0000313" key="4">
    <source>
        <dbReference type="Proteomes" id="UP000654075"/>
    </source>
</evidence>
<evidence type="ECO:0000256" key="1">
    <source>
        <dbReference type="SAM" id="MobiDB-lite"/>
    </source>
</evidence>
<gene>
    <name evidence="2" type="ORF">PGLA1383_LOCUS13850</name>
    <name evidence="3" type="ORF">PGLA2088_LOCUS661</name>
</gene>
<comment type="caution">
    <text evidence="2">The sequence shown here is derived from an EMBL/GenBank/DDBJ whole genome shotgun (WGS) entry which is preliminary data.</text>
</comment>
<protein>
    <recommendedName>
        <fullName evidence="5">LRAT domain-containing protein</fullName>
    </recommendedName>
</protein>
<proteinExistence type="predicted"/>
<dbReference type="Proteomes" id="UP000654075">
    <property type="component" value="Unassembled WGS sequence"/>
</dbReference>
<dbReference type="Proteomes" id="UP000626109">
    <property type="component" value="Unassembled WGS sequence"/>
</dbReference>
<name>A0A813E2V0_POLGL</name>
<organism evidence="2 4">
    <name type="scientific">Polarella glacialis</name>
    <name type="common">Dinoflagellate</name>
    <dbReference type="NCBI Taxonomy" id="89957"/>
    <lineage>
        <taxon>Eukaryota</taxon>
        <taxon>Sar</taxon>
        <taxon>Alveolata</taxon>
        <taxon>Dinophyceae</taxon>
        <taxon>Suessiales</taxon>
        <taxon>Suessiaceae</taxon>
        <taxon>Polarella</taxon>
    </lineage>
</organism>
<feature type="compositionally biased region" description="Acidic residues" evidence="1">
    <location>
        <begin position="123"/>
        <end position="133"/>
    </location>
</feature>
<dbReference type="EMBL" id="CAJNNV010007770">
    <property type="protein sequence ID" value="CAE8595337.1"/>
    <property type="molecule type" value="Genomic_DNA"/>
</dbReference>
<evidence type="ECO:0000313" key="2">
    <source>
        <dbReference type="EMBL" id="CAE8595337.1"/>
    </source>
</evidence>
<reference evidence="2" key="1">
    <citation type="submission" date="2021-02" db="EMBL/GenBank/DDBJ databases">
        <authorList>
            <person name="Dougan E. K."/>
            <person name="Rhodes N."/>
            <person name="Thang M."/>
            <person name="Chan C."/>
        </authorList>
    </citation>
    <scope>NUCLEOTIDE SEQUENCE</scope>
</reference>
<feature type="compositionally biased region" description="Basic and acidic residues" evidence="1">
    <location>
        <begin position="102"/>
        <end position="114"/>
    </location>
</feature>
<dbReference type="EMBL" id="CAJNNW010000467">
    <property type="protein sequence ID" value="CAE8627733.1"/>
    <property type="molecule type" value="Genomic_DNA"/>
</dbReference>
<sequence>ALLEVSDLQSYDLSFCLTSSANCEHFIVWCKTGHWRSSQVEGAFPLARAAALTAGVVAAYRSPGASGLIPLLGALLWASSTPASPDGGKGRISIHEQPLGDETGKNGEPEHFDDATVQGAQEDVSDEDDEDDSEYVVLEKEDAAAYHAVLA</sequence>
<evidence type="ECO:0000313" key="3">
    <source>
        <dbReference type="EMBL" id="CAE8627733.1"/>
    </source>
</evidence>
<feature type="region of interest" description="Disordered" evidence="1">
    <location>
        <begin position="81"/>
        <end position="133"/>
    </location>
</feature>
<accession>A0A813E2V0</accession>